<dbReference type="Gene3D" id="6.10.30.10">
    <property type="match status" value="1"/>
</dbReference>
<reference evidence="3 4" key="1">
    <citation type="journal article" date="2013" name="Antonie Van Leeuwenhoek">
        <title>Sphingomonas ginsenosidivorax sp. nov., with the ability to transform ginsenosides.</title>
        <authorList>
            <person name="Jin X.F."/>
            <person name="Kim J.K."/>
            <person name="Liu Q.M."/>
            <person name="Kang M.S."/>
            <person name="He D."/>
            <person name="Jin F.X."/>
            <person name="Kim S.C."/>
            <person name="Im W.T."/>
        </authorList>
    </citation>
    <scope>NUCLEOTIDE SEQUENCE [LARGE SCALE GENOMIC DNA]</scope>
    <source>
        <strain evidence="3 4">KHI67</strain>
    </source>
</reference>
<accession>A0A5C6UE82</accession>
<dbReference type="Pfam" id="PF01796">
    <property type="entry name" value="OB_ChsH2_C"/>
    <property type="match status" value="1"/>
</dbReference>
<dbReference type="InterPro" id="IPR052513">
    <property type="entry name" value="Thioester_dehydratase-like"/>
</dbReference>
<name>A0A5C6UE82_9SPHN</name>
<dbReference type="RefSeq" id="WP_147080283.1">
    <property type="nucleotide sequence ID" value="NZ_VOQR01000001.1"/>
</dbReference>
<protein>
    <submittedName>
        <fullName evidence="3">DNA-binding protein</fullName>
    </submittedName>
</protein>
<evidence type="ECO:0000259" key="1">
    <source>
        <dbReference type="Pfam" id="PF01796"/>
    </source>
</evidence>
<feature type="domain" description="ChsH2 rubredoxin-like zinc ribbon" evidence="2">
    <location>
        <begin position="18"/>
        <end position="53"/>
    </location>
</feature>
<dbReference type="AlphaFoldDB" id="A0A5C6UE82"/>
<dbReference type="Proteomes" id="UP000321250">
    <property type="component" value="Unassembled WGS sequence"/>
</dbReference>
<gene>
    <name evidence="3" type="ORF">FSB78_04335</name>
</gene>
<evidence type="ECO:0000259" key="2">
    <source>
        <dbReference type="Pfam" id="PF12172"/>
    </source>
</evidence>
<dbReference type="Pfam" id="PF12172">
    <property type="entry name" value="zf-ChsH2"/>
    <property type="match status" value="1"/>
</dbReference>
<evidence type="ECO:0000313" key="3">
    <source>
        <dbReference type="EMBL" id="TXC70258.1"/>
    </source>
</evidence>
<dbReference type="SUPFAM" id="SSF50249">
    <property type="entry name" value="Nucleic acid-binding proteins"/>
    <property type="match status" value="1"/>
</dbReference>
<dbReference type="PANTHER" id="PTHR34075">
    <property type="entry name" value="BLR3430 PROTEIN"/>
    <property type="match status" value="1"/>
</dbReference>
<dbReference type="EMBL" id="VOQR01000001">
    <property type="protein sequence ID" value="TXC70258.1"/>
    <property type="molecule type" value="Genomic_DNA"/>
</dbReference>
<keyword evidence="4" id="KW-1185">Reference proteome</keyword>
<dbReference type="InterPro" id="IPR022002">
    <property type="entry name" value="ChsH2_Znr"/>
</dbReference>
<feature type="domain" description="ChsH2 C-terminal OB-fold" evidence="1">
    <location>
        <begin position="57"/>
        <end position="120"/>
    </location>
</feature>
<dbReference type="OrthoDB" id="7210118at2"/>
<dbReference type="PANTHER" id="PTHR34075:SF5">
    <property type="entry name" value="BLR3430 PROTEIN"/>
    <property type="match status" value="1"/>
</dbReference>
<dbReference type="InterPro" id="IPR002878">
    <property type="entry name" value="ChsH2_C"/>
</dbReference>
<dbReference type="InterPro" id="IPR012340">
    <property type="entry name" value="NA-bd_OB-fold"/>
</dbReference>
<evidence type="ECO:0000313" key="4">
    <source>
        <dbReference type="Proteomes" id="UP000321250"/>
    </source>
</evidence>
<comment type="caution">
    <text evidence="3">The sequence shown here is derived from an EMBL/GenBank/DDBJ whole genome shotgun (WGS) entry which is preliminary data.</text>
</comment>
<proteinExistence type="predicted"/>
<sequence length="134" mass="14891">MVWQRSRVRLDNDNRAFWTGGADGKLNIARCGDCGGFIHPPREVCRHCLSDKVAPFAVAGTGVIDSYTVNHQAWAKDMPVPFVIARVALDDAPGVYLTTNIVGCPVEDVDIDDRVRVVFEEQDGIWYPLFEKVA</sequence>
<dbReference type="GO" id="GO:0003677">
    <property type="term" value="F:DNA binding"/>
    <property type="evidence" value="ECO:0007669"/>
    <property type="project" value="UniProtKB-KW"/>
</dbReference>
<keyword evidence="3" id="KW-0238">DNA-binding</keyword>
<organism evidence="3 4">
    <name type="scientific">Sphingomonas ginsenosidivorax</name>
    <dbReference type="NCBI Taxonomy" id="862135"/>
    <lineage>
        <taxon>Bacteria</taxon>
        <taxon>Pseudomonadati</taxon>
        <taxon>Pseudomonadota</taxon>
        <taxon>Alphaproteobacteria</taxon>
        <taxon>Sphingomonadales</taxon>
        <taxon>Sphingomonadaceae</taxon>
        <taxon>Sphingomonas</taxon>
    </lineage>
</organism>